<organism evidence="7 8">
    <name type="scientific">Holdemania filiformis</name>
    <dbReference type="NCBI Taxonomy" id="61171"/>
    <lineage>
        <taxon>Bacteria</taxon>
        <taxon>Bacillati</taxon>
        <taxon>Bacillota</taxon>
        <taxon>Erysipelotrichia</taxon>
        <taxon>Erysipelotrichales</taxon>
        <taxon>Erysipelotrichaceae</taxon>
        <taxon>Holdemania</taxon>
    </lineage>
</organism>
<dbReference type="PANTHER" id="PTHR30532">
    <property type="entry name" value="IRON III DICITRATE-BINDING PERIPLASMIC PROTEIN"/>
    <property type="match status" value="1"/>
</dbReference>
<sequence>MKKLAVFMAAGLLMLTACTAKPQNEGQSESKPTMTITTLNGNQERVSLEVPADPQRIAVLDMAVLDMLDSWGLGGRVVGMPKSSTVDYLKTYNENEAIVNLGTLKEVDREALMASEPDLIFIGGRLSAQYDALSEIAPVVYLSTDAELGIVESVKQNAMTVASLFNMEDKAKEQLAGFDSRIETLRQAAEGKTAVIGMVTSSNFNTLGNGSRCSLIGNEIGFTNLANDIDSTHGNESSMELLVKLNPEYIFVLDRDSAINTEGAKLAEEVMKNELTAKTLAAQNGNIVYLTPTVWYLAEGGITALDVMLQDLEAALLK</sequence>
<name>A0A412FM35_9FIRM</name>
<proteinExistence type="inferred from homology"/>
<dbReference type="Pfam" id="PF01497">
    <property type="entry name" value="Peripla_BP_2"/>
    <property type="match status" value="1"/>
</dbReference>
<evidence type="ECO:0000256" key="1">
    <source>
        <dbReference type="ARBA" id="ARBA00004196"/>
    </source>
</evidence>
<dbReference type="AlphaFoldDB" id="A0A412FM35"/>
<protein>
    <submittedName>
        <fullName evidence="7">ABC transporter substrate-binding protein</fullName>
    </submittedName>
</protein>
<feature type="chain" id="PRO_5039651648" evidence="5">
    <location>
        <begin position="21"/>
        <end position="318"/>
    </location>
</feature>
<dbReference type="GO" id="GO:0030288">
    <property type="term" value="C:outer membrane-bounded periplasmic space"/>
    <property type="evidence" value="ECO:0007669"/>
    <property type="project" value="TreeGrafter"/>
</dbReference>
<comment type="similarity">
    <text evidence="2">Belongs to the bacterial solute-binding protein 8 family.</text>
</comment>
<dbReference type="PROSITE" id="PS51257">
    <property type="entry name" value="PROKAR_LIPOPROTEIN"/>
    <property type="match status" value="1"/>
</dbReference>
<gene>
    <name evidence="7" type="ORF">DWY25_15215</name>
</gene>
<dbReference type="InterPro" id="IPR002491">
    <property type="entry name" value="ABC_transptr_periplasmic_BD"/>
</dbReference>
<dbReference type="Gene3D" id="3.40.50.1980">
    <property type="entry name" value="Nitrogenase molybdenum iron protein domain"/>
    <property type="match status" value="2"/>
</dbReference>
<dbReference type="PANTHER" id="PTHR30532:SF28">
    <property type="entry name" value="PETROBACTIN-BINDING PROTEIN YCLQ"/>
    <property type="match status" value="1"/>
</dbReference>
<dbReference type="SUPFAM" id="SSF53807">
    <property type="entry name" value="Helical backbone' metal receptor"/>
    <property type="match status" value="1"/>
</dbReference>
<dbReference type="EMBL" id="QRUP01000024">
    <property type="protein sequence ID" value="RGR69235.1"/>
    <property type="molecule type" value="Genomic_DNA"/>
</dbReference>
<evidence type="ECO:0000256" key="4">
    <source>
        <dbReference type="ARBA" id="ARBA00022729"/>
    </source>
</evidence>
<reference evidence="7 8" key="1">
    <citation type="submission" date="2018-08" db="EMBL/GenBank/DDBJ databases">
        <title>A genome reference for cultivated species of the human gut microbiota.</title>
        <authorList>
            <person name="Zou Y."/>
            <person name="Xue W."/>
            <person name="Luo G."/>
        </authorList>
    </citation>
    <scope>NUCLEOTIDE SEQUENCE [LARGE SCALE GENOMIC DNA]</scope>
    <source>
        <strain evidence="7 8">AF24-29</strain>
    </source>
</reference>
<evidence type="ECO:0000256" key="5">
    <source>
        <dbReference type="SAM" id="SignalP"/>
    </source>
</evidence>
<accession>A0A412FM35</accession>
<keyword evidence="3" id="KW-0813">Transport</keyword>
<dbReference type="GO" id="GO:1901678">
    <property type="term" value="P:iron coordination entity transport"/>
    <property type="evidence" value="ECO:0007669"/>
    <property type="project" value="UniProtKB-ARBA"/>
</dbReference>
<dbReference type="PROSITE" id="PS50983">
    <property type="entry name" value="FE_B12_PBP"/>
    <property type="match status" value="1"/>
</dbReference>
<dbReference type="InterPro" id="IPR051313">
    <property type="entry name" value="Bact_iron-sidero_bind"/>
</dbReference>
<dbReference type="GeneID" id="83016749"/>
<evidence type="ECO:0000256" key="2">
    <source>
        <dbReference type="ARBA" id="ARBA00008814"/>
    </source>
</evidence>
<comment type="caution">
    <text evidence="7">The sequence shown here is derived from an EMBL/GenBank/DDBJ whole genome shotgun (WGS) entry which is preliminary data.</text>
</comment>
<evidence type="ECO:0000256" key="3">
    <source>
        <dbReference type="ARBA" id="ARBA00022448"/>
    </source>
</evidence>
<keyword evidence="8" id="KW-1185">Reference proteome</keyword>
<dbReference type="RefSeq" id="WP_117895939.1">
    <property type="nucleotide sequence ID" value="NZ_CABJCV010000024.1"/>
</dbReference>
<evidence type="ECO:0000313" key="8">
    <source>
        <dbReference type="Proteomes" id="UP000284178"/>
    </source>
</evidence>
<evidence type="ECO:0000259" key="6">
    <source>
        <dbReference type="PROSITE" id="PS50983"/>
    </source>
</evidence>
<feature type="domain" description="Fe/B12 periplasmic-binding" evidence="6">
    <location>
        <begin position="56"/>
        <end position="318"/>
    </location>
</feature>
<keyword evidence="4 5" id="KW-0732">Signal</keyword>
<feature type="signal peptide" evidence="5">
    <location>
        <begin position="1"/>
        <end position="20"/>
    </location>
</feature>
<evidence type="ECO:0000313" key="7">
    <source>
        <dbReference type="EMBL" id="RGR69235.1"/>
    </source>
</evidence>
<comment type="subcellular location">
    <subcellularLocation>
        <location evidence="1">Cell envelope</location>
    </subcellularLocation>
</comment>
<dbReference type="Proteomes" id="UP000284178">
    <property type="component" value="Unassembled WGS sequence"/>
</dbReference>